<comment type="similarity">
    <text evidence="2">Belongs to the ABC transporter superfamily.</text>
</comment>
<dbReference type="PROSITE" id="PS00211">
    <property type="entry name" value="ABC_TRANSPORTER_1"/>
    <property type="match status" value="1"/>
</dbReference>
<evidence type="ECO:0000313" key="8">
    <source>
        <dbReference type="Proteomes" id="UP000236743"/>
    </source>
</evidence>
<dbReference type="Gene3D" id="3.40.50.300">
    <property type="entry name" value="P-loop containing nucleotide triphosphate hydrolases"/>
    <property type="match status" value="1"/>
</dbReference>
<dbReference type="CDD" id="cd03257">
    <property type="entry name" value="ABC_NikE_OppD_transporters"/>
    <property type="match status" value="1"/>
</dbReference>
<dbReference type="AlphaFoldDB" id="A0A1H5S354"/>
<evidence type="ECO:0000256" key="3">
    <source>
        <dbReference type="ARBA" id="ARBA00022448"/>
    </source>
</evidence>
<keyword evidence="5 7" id="KW-0067">ATP-binding</keyword>
<dbReference type="OrthoDB" id="9815712at2"/>
<keyword evidence="8" id="KW-1185">Reference proteome</keyword>
<dbReference type="Pfam" id="PF08352">
    <property type="entry name" value="oligo_HPY"/>
    <property type="match status" value="1"/>
</dbReference>
<organism evidence="7 8">
    <name type="scientific">Bosea lathyri</name>
    <dbReference type="NCBI Taxonomy" id="1036778"/>
    <lineage>
        <taxon>Bacteria</taxon>
        <taxon>Pseudomonadati</taxon>
        <taxon>Pseudomonadota</taxon>
        <taxon>Alphaproteobacteria</taxon>
        <taxon>Hyphomicrobiales</taxon>
        <taxon>Boseaceae</taxon>
        <taxon>Bosea</taxon>
    </lineage>
</organism>
<dbReference type="EMBL" id="FNUY01000001">
    <property type="protein sequence ID" value="SEF44247.1"/>
    <property type="molecule type" value="Genomic_DNA"/>
</dbReference>
<dbReference type="GO" id="GO:0005886">
    <property type="term" value="C:plasma membrane"/>
    <property type="evidence" value="ECO:0007669"/>
    <property type="project" value="UniProtKB-SubCell"/>
</dbReference>
<dbReference type="GO" id="GO:0015833">
    <property type="term" value="P:peptide transport"/>
    <property type="evidence" value="ECO:0007669"/>
    <property type="project" value="InterPro"/>
</dbReference>
<dbReference type="GO" id="GO:0055085">
    <property type="term" value="P:transmembrane transport"/>
    <property type="evidence" value="ECO:0007669"/>
    <property type="project" value="UniProtKB-ARBA"/>
</dbReference>
<dbReference type="PROSITE" id="PS50893">
    <property type="entry name" value="ABC_TRANSPORTER_2"/>
    <property type="match status" value="1"/>
</dbReference>
<dbReference type="InterPro" id="IPR027417">
    <property type="entry name" value="P-loop_NTPase"/>
</dbReference>
<sequence length="325" mass="34719">MNGVTPVLELNDVAVHFGARASLFKPLPSPVRAVDGIDLSVAPGETVGLVGESGCGKSTLSNAIVGLLRPTRGSIRIQGQEIAGANTALLRVVRRNVQMIFQDPALSLNPRATIGSAIAEPLAVHGIARGQALKDRVANLLEQVGLKAEHAARYPHQFSGGQRQRVVIARALALEPALVVCDEPVSALDVSVRAQILNLLVDLQRRMGVSYLFVSHDLAVVRHICDRVAVMYLGRIVELASRDTLFSNPRHYYTRALMASVLEPDPVAQRAKTRSMLSGELPSPSNVPSGCAFHTRCPAATAVCTAERPELTVRPDGALVACHHA</sequence>
<dbReference type="Proteomes" id="UP000236743">
    <property type="component" value="Unassembled WGS sequence"/>
</dbReference>
<evidence type="ECO:0000259" key="6">
    <source>
        <dbReference type="PROSITE" id="PS50893"/>
    </source>
</evidence>
<dbReference type="InterPro" id="IPR003439">
    <property type="entry name" value="ABC_transporter-like_ATP-bd"/>
</dbReference>
<dbReference type="NCBIfam" id="TIGR01727">
    <property type="entry name" value="oligo_HPY"/>
    <property type="match status" value="1"/>
</dbReference>
<evidence type="ECO:0000256" key="2">
    <source>
        <dbReference type="ARBA" id="ARBA00005417"/>
    </source>
</evidence>
<dbReference type="SUPFAM" id="SSF52540">
    <property type="entry name" value="P-loop containing nucleoside triphosphate hydrolases"/>
    <property type="match status" value="1"/>
</dbReference>
<dbReference type="RefSeq" id="WP_103870526.1">
    <property type="nucleotide sequence ID" value="NZ_FNUY01000001.1"/>
</dbReference>
<dbReference type="InterPro" id="IPR013563">
    <property type="entry name" value="Oligopep_ABC_C"/>
</dbReference>
<proteinExistence type="inferred from homology"/>
<comment type="subcellular location">
    <subcellularLocation>
        <location evidence="1">Cell inner membrane</location>
        <topology evidence="1">Peripheral membrane protein</topology>
    </subcellularLocation>
</comment>
<dbReference type="InterPro" id="IPR050319">
    <property type="entry name" value="ABC_transp_ATP-bind"/>
</dbReference>
<keyword evidence="4" id="KW-0547">Nucleotide-binding</keyword>
<feature type="domain" description="ABC transporter" evidence="6">
    <location>
        <begin position="8"/>
        <end position="258"/>
    </location>
</feature>
<accession>A0A1H5S354</accession>
<evidence type="ECO:0000313" key="7">
    <source>
        <dbReference type="EMBL" id="SEF44247.1"/>
    </source>
</evidence>
<protein>
    <submittedName>
        <fullName evidence="7">Peptide/nickel transport system ATP-binding protein</fullName>
    </submittedName>
</protein>
<dbReference type="SMART" id="SM00382">
    <property type="entry name" value="AAA"/>
    <property type="match status" value="1"/>
</dbReference>
<dbReference type="FunFam" id="3.40.50.300:FF:000016">
    <property type="entry name" value="Oligopeptide ABC transporter ATP-binding component"/>
    <property type="match status" value="1"/>
</dbReference>
<dbReference type="PANTHER" id="PTHR43776">
    <property type="entry name" value="TRANSPORT ATP-BINDING PROTEIN"/>
    <property type="match status" value="1"/>
</dbReference>
<evidence type="ECO:0000256" key="4">
    <source>
        <dbReference type="ARBA" id="ARBA00022741"/>
    </source>
</evidence>
<gene>
    <name evidence="7" type="ORF">SAMN04488115_101102</name>
</gene>
<evidence type="ECO:0000256" key="1">
    <source>
        <dbReference type="ARBA" id="ARBA00004417"/>
    </source>
</evidence>
<dbReference type="GO" id="GO:0016887">
    <property type="term" value="F:ATP hydrolysis activity"/>
    <property type="evidence" value="ECO:0007669"/>
    <property type="project" value="InterPro"/>
</dbReference>
<dbReference type="Pfam" id="PF00005">
    <property type="entry name" value="ABC_tran"/>
    <property type="match status" value="1"/>
</dbReference>
<dbReference type="InterPro" id="IPR017871">
    <property type="entry name" value="ABC_transporter-like_CS"/>
</dbReference>
<reference evidence="7 8" key="1">
    <citation type="submission" date="2016-10" db="EMBL/GenBank/DDBJ databases">
        <authorList>
            <person name="de Groot N.N."/>
        </authorList>
    </citation>
    <scope>NUCLEOTIDE SEQUENCE [LARGE SCALE GENOMIC DNA]</scope>
    <source>
        <strain evidence="7 8">DSM 26656</strain>
    </source>
</reference>
<dbReference type="PANTHER" id="PTHR43776:SF7">
    <property type="entry name" value="D,D-DIPEPTIDE TRANSPORT ATP-BINDING PROTEIN DDPF-RELATED"/>
    <property type="match status" value="1"/>
</dbReference>
<keyword evidence="3" id="KW-0813">Transport</keyword>
<name>A0A1H5S354_9HYPH</name>
<evidence type="ECO:0000256" key="5">
    <source>
        <dbReference type="ARBA" id="ARBA00022840"/>
    </source>
</evidence>
<dbReference type="InterPro" id="IPR003593">
    <property type="entry name" value="AAA+_ATPase"/>
</dbReference>
<dbReference type="GO" id="GO:0005524">
    <property type="term" value="F:ATP binding"/>
    <property type="evidence" value="ECO:0007669"/>
    <property type="project" value="UniProtKB-KW"/>
</dbReference>